<dbReference type="Pfam" id="PF00248">
    <property type="entry name" value="Aldo_ket_red"/>
    <property type="match status" value="1"/>
</dbReference>
<dbReference type="InterPro" id="IPR036812">
    <property type="entry name" value="NAD(P)_OxRdtase_dom_sf"/>
</dbReference>
<dbReference type="SUPFAM" id="SSF51430">
    <property type="entry name" value="NAD(P)-linked oxidoreductase"/>
    <property type="match status" value="1"/>
</dbReference>
<dbReference type="Proteomes" id="UP000732619">
    <property type="component" value="Unassembled WGS sequence"/>
</dbReference>
<proteinExistence type="predicted"/>
<dbReference type="InterPro" id="IPR020471">
    <property type="entry name" value="AKR"/>
</dbReference>
<organism evidence="3 4">
    <name type="scientific">Methanobrevibacter olleyae</name>
    <dbReference type="NCBI Taxonomy" id="294671"/>
    <lineage>
        <taxon>Archaea</taxon>
        <taxon>Methanobacteriati</taxon>
        <taxon>Methanobacteriota</taxon>
        <taxon>Methanomada group</taxon>
        <taxon>Methanobacteria</taxon>
        <taxon>Methanobacteriales</taxon>
        <taxon>Methanobacteriaceae</taxon>
        <taxon>Methanobrevibacter</taxon>
    </lineage>
</organism>
<evidence type="ECO:0000259" key="2">
    <source>
        <dbReference type="Pfam" id="PF00248"/>
    </source>
</evidence>
<name>A0A8T3VVF5_METOL</name>
<dbReference type="CDD" id="cd19079">
    <property type="entry name" value="AKR_EcYajO-like"/>
    <property type="match status" value="1"/>
</dbReference>
<accession>A0A8T3VVF5</accession>
<dbReference type="PRINTS" id="PR00069">
    <property type="entry name" value="ALDKETRDTASE"/>
</dbReference>
<dbReference type="AlphaFoldDB" id="A0A8T3VVF5"/>
<gene>
    <name evidence="3" type="ORF">E7Z75_02175</name>
</gene>
<dbReference type="InterPro" id="IPR050523">
    <property type="entry name" value="AKR_Detox_Biosynth"/>
</dbReference>
<dbReference type="Gene3D" id="3.20.20.100">
    <property type="entry name" value="NADP-dependent oxidoreductase domain"/>
    <property type="match status" value="1"/>
</dbReference>
<sequence length="341" mass="38912">MKYTKLGNSDLNVSRICMGCMGFGDPNNGMHTWTLNEEESRKIIKAGIDNGINFFDTAIGYQNGTSEQYVGRAIKDFADREDMVIATKFLPRTEEEIKNNVSGQDHIKKMVNTSLENLGLTYIDLYIYHMWDYNTPLYDILDGLNSIVEEGKVRYIGISNCFAWQLAKANALAEKEGFQKFVSVQGHYNLIFREEEREMIPYCRSENIGLTPYSSLASGRLSKMPDESSKRLKEDYYANKKYESSEEQDSVIINRVIDLARDYDVSMSEISLAWLETKVDSPIMGATKLKHIETGVNSVELKLSEDDIKYLEEPYKAHDLIGVMADNKAKANDSDKVWVRK</sequence>
<dbReference type="EMBL" id="SUTG01000005">
    <property type="protein sequence ID" value="MBE6511946.1"/>
    <property type="molecule type" value="Genomic_DNA"/>
</dbReference>
<dbReference type="GO" id="GO:0005829">
    <property type="term" value="C:cytosol"/>
    <property type="evidence" value="ECO:0007669"/>
    <property type="project" value="TreeGrafter"/>
</dbReference>
<comment type="caution">
    <text evidence="3">The sequence shown here is derived from an EMBL/GenBank/DDBJ whole genome shotgun (WGS) entry which is preliminary data.</text>
</comment>
<reference evidence="3" key="1">
    <citation type="submission" date="2019-04" db="EMBL/GenBank/DDBJ databases">
        <title>Evolution of Biomass-Degrading Anaerobic Consortia Revealed by Metagenomics.</title>
        <authorList>
            <person name="Peng X."/>
        </authorList>
    </citation>
    <scope>NUCLEOTIDE SEQUENCE</scope>
    <source>
        <strain evidence="3">SIG14</strain>
    </source>
</reference>
<keyword evidence="1" id="KW-0560">Oxidoreductase</keyword>
<protein>
    <submittedName>
        <fullName evidence="3">Aldo/keto reductase</fullName>
    </submittedName>
</protein>
<dbReference type="PANTHER" id="PTHR43364:SF4">
    <property type="entry name" value="NAD(P)-LINKED OXIDOREDUCTASE SUPERFAMILY PROTEIN"/>
    <property type="match status" value="1"/>
</dbReference>
<evidence type="ECO:0000313" key="3">
    <source>
        <dbReference type="EMBL" id="MBE6511946.1"/>
    </source>
</evidence>
<dbReference type="PANTHER" id="PTHR43364">
    <property type="entry name" value="NADH-SPECIFIC METHYLGLYOXAL REDUCTASE-RELATED"/>
    <property type="match status" value="1"/>
</dbReference>
<dbReference type="InterPro" id="IPR023210">
    <property type="entry name" value="NADP_OxRdtase_dom"/>
</dbReference>
<evidence type="ECO:0000256" key="1">
    <source>
        <dbReference type="ARBA" id="ARBA00023002"/>
    </source>
</evidence>
<dbReference type="FunFam" id="3.20.20.100:FF:000004">
    <property type="entry name" value="Oxidoreductase, aldo/keto reductase"/>
    <property type="match status" value="1"/>
</dbReference>
<feature type="domain" description="NADP-dependent oxidoreductase" evidence="2">
    <location>
        <begin position="15"/>
        <end position="313"/>
    </location>
</feature>
<dbReference type="GO" id="GO:0016491">
    <property type="term" value="F:oxidoreductase activity"/>
    <property type="evidence" value="ECO:0007669"/>
    <property type="project" value="UniProtKB-KW"/>
</dbReference>
<evidence type="ECO:0000313" key="4">
    <source>
        <dbReference type="Proteomes" id="UP000732619"/>
    </source>
</evidence>